<accession>A0ABY7E9Y5</accession>
<feature type="coiled-coil region" evidence="1">
    <location>
        <begin position="83"/>
        <end position="117"/>
    </location>
</feature>
<dbReference type="Proteomes" id="UP001164746">
    <property type="component" value="Chromosome 5"/>
</dbReference>
<keyword evidence="4" id="KW-1185">Reference proteome</keyword>
<dbReference type="InterPro" id="IPR029131">
    <property type="entry name" value="HAUS5"/>
</dbReference>
<evidence type="ECO:0000256" key="2">
    <source>
        <dbReference type="SAM" id="MobiDB-lite"/>
    </source>
</evidence>
<dbReference type="EMBL" id="CP111016">
    <property type="protein sequence ID" value="WAR05747.1"/>
    <property type="molecule type" value="Genomic_DNA"/>
</dbReference>
<reference evidence="3" key="1">
    <citation type="submission" date="2022-11" db="EMBL/GenBank/DDBJ databases">
        <title>Centuries of genome instability and evolution in soft-shell clam transmissible cancer (bioRxiv).</title>
        <authorList>
            <person name="Hart S.F.M."/>
            <person name="Yonemitsu M.A."/>
            <person name="Giersch R.M."/>
            <person name="Beal B.F."/>
            <person name="Arriagada G."/>
            <person name="Davis B.W."/>
            <person name="Ostrander E.A."/>
            <person name="Goff S.P."/>
            <person name="Metzger M.J."/>
        </authorList>
    </citation>
    <scope>NUCLEOTIDE SEQUENCE</scope>
    <source>
        <strain evidence="3">MELC-2E11</strain>
        <tissue evidence="3">Siphon/mantle</tissue>
    </source>
</reference>
<protein>
    <submittedName>
        <fullName evidence="3">Uncharacterized protein</fullName>
    </submittedName>
</protein>
<sequence>MNRESELARQLQEWTTKEMHFNLQSSHSAALDPEKLKVKSKTSVPSYKVNYDVGGKQFEDSKQALLEQRAALTGEITTTLRDVGHFEHEVERITAEVAETERKYQQVKEAINNSRRKAALLTAFCVKSADNAAQYKEYVRCLQTRTATIKARAQKGLETEEYYSREAAGGDSDDEEETEEKTPALEIASAKHVRESCSEIGTFLQDTLNGAFTNDKALFSKQKEPLWQKVEQVCGTFSADQILTGLLTHTVDTTAALRSLTSKVDIRRDAQKLRPETGQDQKQGVIQVLVKQNMNAQSRLEEQLAEISDYIGRSFVSQPSHLTGLTGKLAGTVSQEVDGFANLVLPYLMFSQIDSALKTAVMDLSIHQTSPVHIRPALSTVLDCLNFKILDREASIASRRTEDDVVVNITELCDRARESDSQQLRQTLPRLQEKISRTNQALDNCTHSKQAADDWWVEPGQKKHFTTDSAGKQTQNFSITIFLWVETSFVKINFVTKLSVTI</sequence>
<dbReference type="PANTHER" id="PTHR28588">
    <property type="entry name" value="HAUS AUGMIN-LIKE COMPLEX SUBUNIT 5"/>
    <property type="match status" value="1"/>
</dbReference>
<dbReference type="PANTHER" id="PTHR28588:SF1">
    <property type="entry name" value="HAUS AUGMIN-LIKE COMPLEX SUBUNIT 5"/>
    <property type="match status" value="1"/>
</dbReference>
<gene>
    <name evidence="3" type="ORF">MAR_021116</name>
</gene>
<feature type="region of interest" description="Disordered" evidence="2">
    <location>
        <begin position="161"/>
        <end position="182"/>
    </location>
</feature>
<keyword evidence="1" id="KW-0175">Coiled coil</keyword>
<evidence type="ECO:0000256" key="1">
    <source>
        <dbReference type="SAM" id="Coils"/>
    </source>
</evidence>
<organism evidence="3 4">
    <name type="scientific">Mya arenaria</name>
    <name type="common">Soft-shell clam</name>
    <dbReference type="NCBI Taxonomy" id="6604"/>
    <lineage>
        <taxon>Eukaryota</taxon>
        <taxon>Metazoa</taxon>
        <taxon>Spiralia</taxon>
        <taxon>Lophotrochozoa</taxon>
        <taxon>Mollusca</taxon>
        <taxon>Bivalvia</taxon>
        <taxon>Autobranchia</taxon>
        <taxon>Heteroconchia</taxon>
        <taxon>Euheterodonta</taxon>
        <taxon>Imparidentia</taxon>
        <taxon>Neoheterodontei</taxon>
        <taxon>Myida</taxon>
        <taxon>Myoidea</taxon>
        <taxon>Myidae</taxon>
        <taxon>Mya</taxon>
    </lineage>
</organism>
<name>A0ABY7E9Y5_MYAAR</name>
<evidence type="ECO:0000313" key="3">
    <source>
        <dbReference type="EMBL" id="WAR05747.1"/>
    </source>
</evidence>
<proteinExistence type="predicted"/>
<evidence type="ECO:0000313" key="4">
    <source>
        <dbReference type="Proteomes" id="UP001164746"/>
    </source>
</evidence>
<dbReference type="Pfam" id="PF14817">
    <property type="entry name" value="HAUS5"/>
    <property type="match status" value="3"/>
</dbReference>